<evidence type="ECO:0000313" key="3">
    <source>
        <dbReference type="Proteomes" id="UP000694569"/>
    </source>
</evidence>
<feature type="compositionally biased region" description="Polar residues" evidence="1">
    <location>
        <begin position="139"/>
        <end position="160"/>
    </location>
</feature>
<proteinExistence type="predicted"/>
<feature type="region of interest" description="Disordered" evidence="1">
    <location>
        <begin position="139"/>
        <end position="208"/>
    </location>
</feature>
<evidence type="ECO:0000313" key="2">
    <source>
        <dbReference type="Ensembl" id="ENSLLEP00000036011.1"/>
    </source>
</evidence>
<sequence length="249" mass="27623">LVKSTLWPKLAAPALRTCSLPSFPPFYANFIKEPLAGENDKELQRKTLHSSQKIGPSLSIKMPVFLRETSCHMALICLSPHSFQKWDTSYSDLLYDPDWKRKRGSGATASSQDLEDFSDDSLSGYCTSPDKATLKTLQNSAGSADNQSAGSTNTTTTRQNKPPADPVYRTRDVNSVTGSKRKKKGSTQSQNSQKDILEKNKHTLGVRGPRTHSYLQLHQKNADKDTSGQVWDAILSPMGYFWVRLGLAQ</sequence>
<accession>A0A8C5QD42</accession>
<dbReference type="Proteomes" id="UP000694569">
    <property type="component" value="Unplaced"/>
</dbReference>
<organism evidence="2 3">
    <name type="scientific">Leptobrachium leishanense</name>
    <name type="common">Leishan spiny toad</name>
    <dbReference type="NCBI Taxonomy" id="445787"/>
    <lineage>
        <taxon>Eukaryota</taxon>
        <taxon>Metazoa</taxon>
        <taxon>Chordata</taxon>
        <taxon>Craniata</taxon>
        <taxon>Vertebrata</taxon>
        <taxon>Euteleostomi</taxon>
        <taxon>Amphibia</taxon>
        <taxon>Batrachia</taxon>
        <taxon>Anura</taxon>
        <taxon>Pelobatoidea</taxon>
        <taxon>Megophryidae</taxon>
        <taxon>Leptobrachium</taxon>
    </lineage>
</organism>
<name>A0A8C5QD42_9ANUR</name>
<dbReference type="AlphaFoldDB" id="A0A8C5QD42"/>
<dbReference type="OrthoDB" id="10057281at2759"/>
<keyword evidence="3" id="KW-1185">Reference proteome</keyword>
<dbReference type="Ensembl" id="ENSLLET00000037398.1">
    <property type="protein sequence ID" value="ENSLLEP00000036011.1"/>
    <property type="gene ID" value="ENSLLEG00000022780.1"/>
</dbReference>
<reference evidence="2" key="1">
    <citation type="submission" date="2025-08" db="UniProtKB">
        <authorList>
            <consortium name="Ensembl"/>
        </authorList>
    </citation>
    <scope>IDENTIFICATION</scope>
</reference>
<evidence type="ECO:0000256" key="1">
    <source>
        <dbReference type="SAM" id="MobiDB-lite"/>
    </source>
</evidence>
<protein>
    <submittedName>
        <fullName evidence="2">Uncharacterized protein</fullName>
    </submittedName>
</protein>
<reference evidence="2" key="2">
    <citation type="submission" date="2025-09" db="UniProtKB">
        <authorList>
            <consortium name="Ensembl"/>
        </authorList>
    </citation>
    <scope>IDENTIFICATION</scope>
</reference>